<evidence type="ECO:0000313" key="2">
    <source>
        <dbReference type="Proteomes" id="UP001314903"/>
    </source>
</evidence>
<accession>A0ABS4KIB6</accession>
<dbReference type="Gene3D" id="3.40.50.1000">
    <property type="entry name" value="HAD superfamily/HAD-like"/>
    <property type="match status" value="1"/>
</dbReference>
<dbReference type="NCBIfam" id="TIGR01484">
    <property type="entry name" value="HAD-SF-IIB"/>
    <property type="match status" value="1"/>
</dbReference>
<gene>
    <name evidence="1" type="ORF">J2Z35_000783</name>
</gene>
<dbReference type="PANTHER" id="PTHR10000">
    <property type="entry name" value="PHOSPHOSERINE PHOSPHATASE"/>
    <property type="match status" value="1"/>
</dbReference>
<protein>
    <submittedName>
        <fullName evidence="1">Cof subfamily protein (Haloacid dehalogenase superfamily)</fullName>
    </submittedName>
</protein>
<dbReference type="InterPro" id="IPR036412">
    <property type="entry name" value="HAD-like_sf"/>
</dbReference>
<dbReference type="Proteomes" id="UP001314903">
    <property type="component" value="Unassembled WGS sequence"/>
</dbReference>
<dbReference type="Pfam" id="PF08282">
    <property type="entry name" value="Hydrolase_3"/>
    <property type="match status" value="1"/>
</dbReference>
<reference evidence="1 2" key="1">
    <citation type="submission" date="2021-03" db="EMBL/GenBank/DDBJ databases">
        <title>Genomic Encyclopedia of Type Strains, Phase IV (KMG-IV): sequencing the most valuable type-strain genomes for metagenomic binning, comparative biology and taxonomic classification.</title>
        <authorList>
            <person name="Goeker M."/>
        </authorList>
    </citation>
    <scope>NUCLEOTIDE SEQUENCE [LARGE SCALE GENOMIC DNA]</scope>
    <source>
        <strain evidence="1 2">DSM 27512</strain>
    </source>
</reference>
<name>A0ABS4KIB6_9FIRM</name>
<organism evidence="1 2">
    <name type="scientific">Acetoanaerobium pronyense</name>
    <dbReference type="NCBI Taxonomy" id="1482736"/>
    <lineage>
        <taxon>Bacteria</taxon>
        <taxon>Bacillati</taxon>
        <taxon>Bacillota</taxon>
        <taxon>Clostridia</taxon>
        <taxon>Peptostreptococcales</taxon>
        <taxon>Filifactoraceae</taxon>
        <taxon>Acetoanaerobium</taxon>
    </lineage>
</organism>
<proteinExistence type="predicted"/>
<dbReference type="SFLD" id="SFLDS00003">
    <property type="entry name" value="Haloacid_Dehalogenase"/>
    <property type="match status" value="1"/>
</dbReference>
<dbReference type="EMBL" id="JAGGLI010000006">
    <property type="protein sequence ID" value="MBP2026991.1"/>
    <property type="molecule type" value="Genomic_DNA"/>
</dbReference>
<comment type="caution">
    <text evidence="1">The sequence shown here is derived from an EMBL/GenBank/DDBJ whole genome shotgun (WGS) entry which is preliminary data.</text>
</comment>
<dbReference type="InterPro" id="IPR006379">
    <property type="entry name" value="HAD-SF_hydro_IIB"/>
</dbReference>
<dbReference type="InterPro" id="IPR023214">
    <property type="entry name" value="HAD_sf"/>
</dbReference>
<dbReference type="SFLD" id="SFLDG01140">
    <property type="entry name" value="C2.B:_Phosphomannomutase_and_P"/>
    <property type="match status" value="1"/>
</dbReference>
<keyword evidence="2" id="KW-1185">Reference proteome</keyword>
<dbReference type="CDD" id="cd07516">
    <property type="entry name" value="HAD_Pase"/>
    <property type="match status" value="1"/>
</dbReference>
<dbReference type="NCBIfam" id="TIGR00099">
    <property type="entry name" value="Cof-subfamily"/>
    <property type="match status" value="1"/>
</dbReference>
<dbReference type="SUPFAM" id="SSF56784">
    <property type="entry name" value="HAD-like"/>
    <property type="match status" value="1"/>
</dbReference>
<sequence length="270" mass="31328">MIKMIVCDMDGTLLNSNKIISDENFKAIKYAMEKDVLVMLATGRIYTSAKLFAKKLNLHPSIIACNGALIQDYLTQEKYYEKPIKKNLYKRLFELLKENNLYYYFYTDKHFYTSELKYSALYYMNNNENLKEDERIDIKLIDDIERIIEANLNILKFIIIDDDIKKLKTIKQKLSEIDNIEISQSWVNNIEIMSKSVSKGNALKLISKRLEIMPENIMAIGDHMNDISMIKTVGYGIAMKNGEKELKDLAFDITDSNDDNGVASAIYKYI</sequence>
<dbReference type="PANTHER" id="PTHR10000:SF55">
    <property type="entry name" value="5-AMINO-6-(5-PHOSPHO-D-RIBITYLAMINO)URACIL PHOSPHATASE YCSE"/>
    <property type="match status" value="1"/>
</dbReference>
<dbReference type="SFLD" id="SFLDG01144">
    <property type="entry name" value="C2.B.4:_PGP_Like"/>
    <property type="match status" value="1"/>
</dbReference>
<dbReference type="InterPro" id="IPR000150">
    <property type="entry name" value="Cof"/>
</dbReference>
<dbReference type="Gene3D" id="3.30.1240.10">
    <property type="match status" value="1"/>
</dbReference>
<evidence type="ECO:0000313" key="1">
    <source>
        <dbReference type="EMBL" id="MBP2026991.1"/>
    </source>
</evidence>
<dbReference type="RefSeq" id="WP_209659585.1">
    <property type="nucleotide sequence ID" value="NZ_JAGGLI010000006.1"/>
</dbReference>